<reference evidence="2 3" key="1">
    <citation type="submission" date="2015-08" db="EMBL/GenBank/DDBJ databases">
        <authorList>
            <person name="Babu N.S."/>
            <person name="Beckwith C.J."/>
            <person name="Beseler K.G."/>
            <person name="Brison A."/>
            <person name="Carone J.V."/>
            <person name="Caskin T.P."/>
            <person name="Diamond M."/>
            <person name="Durham M.E."/>
            <person name="Foxe J.M."/>
            <person name="Go M."/>
            <person name="Henderson B.A."/>
            <person name="Jones I.B."/>
            <person name="McGettigan J.A."/>
            <person name="Micheletti S.J."/>
            <person name="Nasrallah M.E."/>
            <person name="Ortiz D."/>
            <person name="Piller C.R."/>
            <person name="Privatt S.R."/>
            <person name="Schneider S.L."/>
            <person name="Sharp S."/>
            <person name="Smith T.C."/>
            <person name="Stanton J.D."/>
            <person name="Ullery H.E."/>
            <person name="Wilson R.J."/>
            <person name="Serrano M.G."/>
            <person name="Buck G."/>
            <person name="Lee V."/>
            <person name="Wang Y."/>
            <person name="Carvalho R."/>
            <person name="Voegtly L."/>
            <person name="Shi R."/>
            <person name="Duckworth R."/>
            <person name="Johnson A."/>
            <person name="Loviza R."/>
            <person name="Walstead R."/>
            <person name="Shah Z."/>
            <person name="Kiflezghi M."/>
            <person name="Wade K."/>
            <person name="Ball S.L."/>
            <person name="Bradley K.W."/>
            <person name="Asai D.J."/>
            <person name="Bowman C.A."/>
            <person name="Russell D.A."/>
            <person name="Pope W.H."/>
            <person name="Jacobs-Sera D."/>
            <person name="Hendrix R.W."/>
            <person name="Hatfull G.F."/>
        </authorList>
    </citation>
    <scope>NUCLEOTIDE SEQUENCE [LARGE SCALE GENOMIC DNA]</scope>
    <source>
        <strain evidence="2 3">DSM 27648</strain>
    </source>
</reference>
<evidence type="ECO:0000313" key="3">
    <source>
        <dbReference type="Proteomes" id="UP000064967"/>
    </source>
</evidence>
<dbReference type="RefSeq" id="WP_169928405.1">
    <property type="nucleotide sequence ID" value="NZ_CP012333.1"/>
</dbReference>
<evidence type="ECO:0000256" key="1">
    <source>
        <dbReference type="SAM" id="Phobius"/>
    </source>
</evidence>
<evidence type="ECO:0000313" key="2">
    <source>
        <dbReference type="EMBL" id="AKV03248.1"/>
    </source>
</evidence>
<name>A0A0K1QC03_9BACT</name>
<protein>
    <submittedName>
        <fullName evidence="2">Uncharacterized protein</fullName>
    </submittedName>
</protein>
<sequence>MLLDNLFATIGTLGTAAALVGILAVVFAPAICLVVCPRGVLRATQRGL</sequence>
<keyword evidence="1" id="KW-0472">Membrane</keyword>
<organism evidence="2 3">
    <name type="scientific">Labilithrix luteola</name>
    <dbReference type="NCBI Taxonomy" id="1391654"/>
    <lineage>
        <taxon>Bacteria</taxon>
        <taxon>Pseudomonadati</taxon>
        <taxon>Myxococcota</taxon>
        <taxon>Polyangia</taxon>
        <taxon>Polyangiales</taxon>
        <taxon>Labilitrichaceae</taxon>
        <taxon>Labilithrix</taxon>
    </lineage>
</organism>
<dbReference type="AlphaFoldDB" id="A0A0K1QC03"/>
<keyword evidence="1" id="KW-0812">Transmembrane</keyword>
<proteinExistence type="predicted"/>
<gene>
    <name evidence="2" type="ORF">AKJ09_09911</name>
</gene>
<keyword evidence="1" id="KW-1133">Transmembrane helix</keyword>
<keyword evidence="3" id="KW-1185">Reference proteome</keyword>
<dbReference type="Proteomes" id="UP000064967">
    <property type="component" value="Chromosome"/>
</dbReference>
<dbReference type="EMBL" id="CP012333">
    <property type="protein sequence ID" value="AKV03248.1"/>
    <property type="molecule type" value="Genomic_DNA"/>
</dbReference>
<dbReference type="KEGG" id="llu:AKJ09_09911"/>
<accession>A0A0K1QC03</accession>
<feature type="transmembrane region" description="Helical" evidence="1">
    <location>
        <begin position="6"/>
        <end position="36"/>
    </location>
</feature>